<protein>
    <submittedName>
        <fullName evidence="5">Glycosyltransferase</fullName>
    </submittedName>
</protein>
<evidence type="ECO:0000256" key="1">
    <source>
        <dbReference type="ARBA" id="ARBA00022676"/>
    </source>
</evidence>
<organism evidence="5 6">
    <name type="scientific">Bifidobacterium italicum</name>
    <dbReference type="NCBI Taxonomy" id="1960968"/>
    <lineage>
        <taxon>Bacteria</taxon>
        <taxon>Bacillati</taxon>
        <taxon>Actinomycetota</taxon>
        <taxon>Actinomycetes</taxon>
        <taxon>Bifidobacteriales</taxon>
        <taxon>Bifidobacteriaceae</taxon>
        <taxon>Bifidobacterium</taxon>
    </lineage>
</organism>
<evidence type="ECO:0000256" key="2">
    <source>
        <dbReference type="ARBA" id="ARBA00022679"/>
    </source>
</evidence>
<sequence length="374" mass="42269">MQRVLQVVNIMDRGGVETLLMNIYRNIDREQVQFDFLTHPFSDSANNSQEYEEEIISLGGKVYKAPSYTHNPFSYTKFISRFFQAHPEYTVVHGHNLDAAALSYMRVAKQHGRFLIAHSHNTHDRGSALKGAVLRIVHSVLRRYPDCFYACSNEAAEFAFGKRIASNSCEIVYNGIDVNNYRIDQRLHEELKGELFPGENGPVFINVGRLAEQKNQSFLLDVFAEILANDESALLLLIGKGPMKNILENRLRDLHIGDRVRMLGSVEDVPTYLRAADVFLFPSLYEGLPLAAVEAQAAGLPTLISSSVPSMVQCSDVVRTLDLKSGPRVWSDTALQMYEDNREKRMDCVDQVRDAGFDITTTARKLVTMYTRHT</sequence>
<dbReference type="GO" id="GO:1901137">
    <property type="term" value="P:carbohydrate derivative biosynthetic process"/>
    <property type="evidence" value="ECO:0007669"/>
    <property type="project" value="UniProtKB-ARBA"/>
</dbReference>
<evidence type="ECO:0000259" key="3">
    <source>
        <dbReference type="Pfam" id="PF00534"/>
    </source>
</evidence>
<dbReference type="PANTHER" id="PTHR45947">
    <property type="entry name" value="SULFOQUINOVOSYL TRANSFERASE SQD2"/>
    <property type="match status" value="1"/>
</dbReference>
<keyword evidence="1" id="KW-0328">Glycosyltransferase</keyword>
<dbReference type="AlphaFoldDB" id="A0A2A2EN79"/>
<dbReference type="GO" id="GO:0016757">
    <property type="term" value="F:glycosyltransferase activity"/>
    <property type="evidence" value="ECO:0007669"/>
    <property type="project" value="UniProtKB-KW"/>
</dbReference>
<name>A0A2A2EN79_9BIFI</name>
<gene>
    <name evidence="5" type="ORF">B1400_0062</name>
</gene>
<evidence type="ECO:0000259" key="4">
    <source>
        <dbReference type="Pfam" id="PF13439"/>
    </source>
</evidence>
<dbReference type="Pfam" id="PF13439">
    <property type="entry name" value="Glyco_transf_4"/>
    <property type="match status" value="1"/>
</dbReference>
<proteinExistence type="predicted"/>
<keyword evidence="6" id="KW-1185">Reference proteome</keyword>
<dbReference type="SUPFAM" id="SSF53756">
    <property type="entry name" value="UDP-Glycosyltransferase/glycogen phosphorylase"/>
    <property type="match status" value="1"/>
</dbReference>
<dbReference type="InterPro" id="IPR050194">
    <property type="entry name" value="Glycosyltransferase_grp1"/>
</dbReference>
<feature type="domain" description="Glycosyltransferase subfamily 4-like N-terminal" evidence="4">
    <location>
        <begin position="14"/>
        <end position="179"/>
    </location>
</feature>
<dbReference type="OrthoDB" id="9790710at2"/>
<comment type="caution">
    <text evidence="5">The sequence shown here is derived from an EMBL/GenBank/DDBJ whole genome shotgun (WGS) entry which is preliminary data.</text>
</comment>
<accession>A0A2A2EN79</accession>
<dbReference type="Gene3D" id="3.40.50.2000">
    <property type="entry name" value="Glycogen Phosphorylase B"/>
    <property type="match status" value="2"/>
</dbReference>
<dbReference type="RefSeq" id="WP_095612520.1">
    <property type="nucleotide sequence ID" value="NZ_MVOG01000002.1"/>
</dbReference>
<evidence type="ECO:0000313" key="5">
    <source>
        <dbReference type="EMBL" id="PAU70258.1"/>
    </source>
</evidence>
<dbReference type="Pfam" id="PF00534">
    <property type="entry name" value="Glycos_transf_1"/>
    <property type="match status" value="1"/>
</dbReference>
<dbReference type="PANTHER" id="PTHR45947:SF3">
    <property type="entry name" value="SULFOQUINOVOSYL TRANSFERASE SQD2"/>
    <property type="match status" value="1"/>
</dbReference>
<keyword evidence="2 5" id="KW-0808">Transferase</keyword>
<feature type="domain" description="Glycosyl transferase family 1" evidence="3">
    <location>
        <begin position="190"/>
        <end position="310"/>
    </location>
</feature>
<reference evidence="5 6" key="1">
    <citation type="journal article" date="2017" name="ISME J.">
        <title>Unveiling bifidobacterial biogeography across the mammalian branch of the tree of life.</title>
        <authorList>
            <person name="Milani C."/>
            <person name="Mangifesta M."/>
            <person name="Mancabelli L."/>
            <person name="Lugli G.A."/>
            <person name="James K."/>
            <person name="Duranti S."/>
            <person name="Turroni F."/>
            <person name="Ferrario C."/>
            <person name="Ossiprandi M.C."/>
            <person name="van Sinderen D."/>
            <person name="Ventura M."/>
        </authorList>
    </citation>
    <scope>NUCLEOTIDE SEQUENCE [LARGE SCALE GENOMIC DNA]</scope>
    <source>
        <strain evidence="5 6">70</strain>
    </source>
</reference>
<dbReference type="InterPro" id="IPR028098">
    <property type="entry name" value="Glyco_trans_4-like_N"/>
</dbReference>
<dbReference type="Proteomes" id="UP000217986">
    <property type="component" value="Unassembled WGS sequence"/>
</dbReference>
<evidence type="ECO:0000313" key="6">
    <source>
        <dbReference type="Proteomes" id="UP000217986"/>
    </source>
</evidence>
<dbReference type="InterPro" id="IPR001296">
    <property type="entry name" value="Glyco_trans_1"/>
</dbReference>
<dbReference type="EMBL" id="MVOG01000002">
    <property type="protein sequence ID" value="PAU70258.1"/>
    <property type="molecule type" value="Genomic_DNA"/>
</dbReference>